<dbReference type="STRING" id="933852.A0A0C3A7B9"/>
<proteinExistence type="predicted"/>
<dbReference type="HOGENOM" id="CLU_007076_2_0_1"/>
<evidence type="ECO:0000313" key="7">
    <source>
        <dbReference type="EMBL" id="KIM20545.1"/>
    </source>
</evidence>
<evidence type="ECO:0000256" key="3">
    <source>
        <dbReference type="ARBA" id="ARBA00022670"/>
    </source>
</evidence>
<name>A0A0C3A7B9_SERVB</name>
<evidence type="ECO:0000256" key="4">
    <source>
        <dbReference type="ARBA" id="ARBA00022786"/>
    </source>
</evidence>
<keyword evidence="4" id="KW-0833">Ubl conjugation pathway</keyword>
<evidence type="ECO:0000256" key="6">
    <source>
        <dbReference type="ARBA" id="ARBA00022807"/>
    </source>
</evidence>
<reference evidence="8" key="2">
    <citation type="submission" date="2015-01" db="EMBL/GenBank/DDBJ databases">
        <title>Evolutionary Origins and Diversification of the Mycorrhizal Mutualists.</title>
        <authorList>
            <consortium name="DOE Joint Genome Institute"/>
            <consortium name="Mycorrhizal Genomics Consortium"/>
            <person name="Kohler A."/>
            <person name="Kuo A."/>
            <person name="Nagy L.G."/>
            <person name="Floudas D."/>
            <person name="Copeland A."/>
            <person name="Barry K.W."/>
            <person name="Cichocki N."/>
            <person name="Veneault-Fourrey C."/>
            <person name="LaButti K."/>
            <person name="Lindquist E.A."/>
            <person name="Lipzen A."/>
            <person name="Lundell T."/>
            <person name="Morin E."/>
            <person name="Murat C."/>
            <person name="Riley R."/>
            <person name="Ohm R."/>
            <person name="Sun H."/>
            <person name="Tunlid A."/>
            <person name="Henrissat B."/>
            <person name="Grigoriev I.V."/>
            <person name="Hibbett D.S."/>
            <person name="Martin F."/>
        </authorList>
    </citation>
    <scope>NUCLEOTIDE SEQUENCE [LARGE SCALE GENOMIC DNA]</scope>
    <source>
        <strain evidence="8">MAFF 305830</strain>
    </source>
</reference>
<reference evidence="7 8" key="1">
    <citation type="submission" date="2014-04" db="EMBL/GenBank/DDBJ databases">
        <authorList>
            <consortium name="DOE Joint Genome Institute"/>
            <person name="Kuo A."/>
            <person name="Zuccaro A."/>
            <person name="Kohler A."/>
            <person name="Nagy L.G."/>
            <person name="Floudas D."/>
            <person name="Copeland A."/>
            <person name="Barry K.W."/>
            <person name="Cichocki N."/>
            <person name="Veneault-Fourrey C."/>
            <person name="LaButti K."/>
            <person name="Lindquist E.A."/>
            <person name="Lipzen A."/>
            <person name="Lundell T."/>
            <person name="Morin E."/>
            <person name="Murat C."/>
            <person name="Sun H."/>
            <person name="Tunlid A."/>
            <person name="Henrissat B."/>
            <person name="Grigoriev I.V."/>
            <person name="Hibbett D.S."/>
            <person name="Martin F."/>
            <person name="Nordberg H.P."/>
            <person name="Cantor M.N."/>
            <person name="Hua S.X."/>
        </authorList>
    </citation>
    <scope>NUCLEOTIDE SEQUENCE [LARGE SCALE GENOMIC DNA]</scope>
    <source>
        <strain evidence="7 8">MAFF 305830</strain>
    </source>
</reference>
<evidence type="ECO:0000313" key="8">
    <source>
        <dbReference type="Proteomes" id="UP000054097"/>
    </source>
</evidence>
<dbReference type="OrthoDB" id="3182339at2759"/>
<dbReference type="InterPro" id="IPR051346">
    <property type="entry name" value="OTU_Deubiquitinase"/>
</dbReference>
<dbReference type="AlphaFoldDB" id="A0A0C3A7B9"/>
<protein>
    <recommendedName>
        <fullName evidence="2">ubiquitinyl hydrolase 1</fullName>
        <ecNumber evidence="2">3.4.19.12</ecNumber>
    </recommendedName>
</protein>
<evidence type="ECO:0000256" key="5">
    <source>
        <dbReference type="ARBA" id="ARBA00022801"/>
    </source>
</evidence>
<dbReference type="Proteomes" id="UP000054097">
    <property type="component" value="Unassembled WGS sequence"/>
</dbReference>
<dbReference type="EC" id="3.4.19.12" evidence="2"/>
<dbReference type="PANTHER" id="PTHR13367">
    <property type="entry name" value="UBIQUITIN THIOESTERASE"/>
    <property type="match status" value="1"/>
</dbReference>
<gene>
    <name evidence="7" type="ORF">M408DRAFT_333937</name>
</gene>
<dbReference type="EMBL" id="KN824424">
    <property type="protein sequence ID" value="KIM20545.1"/>
    <property type="molecule type" value="Genomic_DNA"/>
</dbReference>
<keyword evidence="6" id="KW-0788">Thiol protease</keyword>
<comment type="catalytic activity">
    <reaction evidence="1">
        <text>Thiol-dependent hydrolysis of ester, thioester, amide, peptide and isopeptide bonds formed by the C-terminal Gly of ubiquitin (a 76-residue protein attached to proteins as an intracellular targeting signal).</text>
        <dbReference type="EC" id="3.4.19.12"/>
    </reaction>
</comment>
<dbReference type="GO" id="GO:0006508">
    <property type="term" value="P:proteolysis"/>
    <property type="evidence" value="ECO:0007669"/>
    <property type="project" value="UniProtKB-KW"/>
</dbReference>
<keyword evidence="3" id="KW-0645">Protease</keyword>
<sequence>MIIQTVKELLKLDSPDLIYEEWISSCKDTIPEGIHQLNSVDVHDDDAVLRTLGRVIRYNKKAIDFFLNTCVFPKEAKEFPLKMSASGWDLAMTKAHPTTGFSGTNDSRFLLPTSIVQRNFPAQQHTNATVIAHLLHDDNATVIRHHDGIDADGLLDLIMDIRYGGHPTVLLDVGAQILDCSNEELVRRWLARYNGAGPRAAVYFDNSDNLRILDRDGVVQSFSDSPYSNRLEECLVYLDDSHTRGTDLKLPACRAAVTLGPRLCKDKLVQGCMRMRKLGSDHKLVFLAPDEVIKEIKRVAVVAGNTVDARHVLQWTMRETCNQLQTNVVNWKAQGYAFAVQQTGWDHTFDEKSDPQRIQRLFCQKEGKSLEEMYGLDEDASKDHQTEYTAASKETIEKINQHCQNFDHFSLADARVQEQQEVELAHEQEVEREIERPPPATPAVHFVHKEVTKFINTGVLDRSSSAFRSVGKSFEGSSLVLPLGGEAVFRDLVVSTDFYHTIKQIGPHTKTDDFLRPVEWLITTQELESDPGTPDLILLSPYEVEELLPLIRVSNKIKLHLFAPRTSASMLALDELRYFTLPTGIEVSTPSLTVTMQLNLYSGTLFLSNIESYKEMCQLLRLYLRKVRSDIAGTGAVNSNGFVNDPTARKKLKMTRRGFEQDPTSFFRALFQLRRNGRTFRPSHMGKILFGQRLSEDDFKKDDDTDSDGAP</sequence>
<dbReference type="GO" id="GO:0004843">
    <property type="term" value="F:cysteine-type deubiquitinase activity"/>
    <property type="evidence" value="ECO:0007669"/>
    <property type="project" value="UniProtKB-EC"/>
</dbReference>
<keyword evidence="5" id="KW-0378">Hydrolase</keyword>
<evidence type="ECO:0000256" key="1">
    <source>
        <dbReference type="ARBA" id="ARBA00000707"/>
    </source>
</evidence>
<evidence type="ECO:0000256" key="2">
    <source>
        <dbReference type="ARBA" id="ARBA00012759"/>
    </source>
</evidence>
<organism evidence="7 8">
    <name type="scientific">Serendipita vermifera MAFF 305830</name>
    <dbReference type="NCBI Taxonomy" id="933852"/>
    <lineage>
        <taxon>Eukaryota</taxon>
        <taxon>Fungi</taxon>
        <taxon>Dikarya</taxon>
        <taxon>Basidiomycota</taxon>
        <taxon>Agaricomycotina</taxon>
        <taxon>Agaricomycetes</taxon>
        <taxon>Sebacinales</taxon>
        <taxon>Serendipitaceae</taxon>
        <taxon>Serendipita</taxon>
    </lineage>
</organism>
<accession>A0A0C3A7B9</accession>
<dbReference type="PANTHER" id="PTHR13367:SF34">
    <property type="match status" value="1"/>
</dbReference>
<keyword evidence="8" id="KW-1185">Reference proteome</keyword>